<dbReference type="EMBL" id="BSTI01000023">
    <property type="protein sequence ID" value="GLY70495.1"/>
    <property type="molecule type" value="Genomic_DNA"/>
</dbReference>
<protein>
    <submittedName>
        <fullName evidence="2">Uncharacterized protein</fullName>
    </submittedName>
</protein>
<evidence type="ECO:0000313" key="3">
    <source>
        <dbReference type="Proteomes" id="UP001165136"/>
    </source>
</evidence>
<dbReference type="AlphaFoldDB" id="A0A9W6RAP1"/>
<sequence length="316" mass="33697">MSCQQAMDLVSQIEDEMSAWHVTQRKAAREALFWILPMIPDVPAIQQSLDAQAAQDAVKSIRPRAENLSAGDADAVTDTKNVLSATRETLFEDEPQGFGAATQNMQHWQGSSATAFKTYLNQTDTAYRVAQDALGDLATLYDLYGNIVSECHHDLISILQAGLSAFQNVDQQAISVVLTTASAVLAPLTAGDSLVLVGLAGLVGGASSLVATINVSTSSDLETAQSILTALDHLKDNTNARIKQVNDTLVELGKKTNSKTADVQHNVPTFAQPGQPFDPGSFEPDSPPPNPKPISKDPLVPGVDWPSDIGQRLNPV</sequence>
<feature type="region of interest" description="Disordered" evidence="1">
    <location>
        <begin position="260"/>
        <end position="316"/>
    </location>
</feature>
<reference evidence="2" key="1">
    <citation type="submission" date="2023-03" db="EMBL/GenBank/DDBJ databases">
        <title>Amycolatopsis taiwanensis NBRC 103393.</title>
        <authorList>
            <person name="Ichikawa N."/>
            <person name="Sato H."/>
            <person name="Tonouchi N."/>
        </authorList>
    </citation>
    <scope>NUCLEOTIDE SEQUENCE</scope>
    <source>
        <strain evidence="2">NBRC 103393</strain>
    </source>
</reference>
<name>A0A9W6RAP1_9PSEU</name>
<evidence type="ECO:0000313" key="2">
    <source>
        <dbReference type="EMBL" id="GLY70495.1"/>
    </source>
</evidence>
<feature type="compositionally biased region" description="Polar residues" evidence="1">
    <location>
        <begin position="260"/>
        <end position="269"/>
    </location>
</feature>
<comment type="caution">
    <text evidence="2">The sequence shown here is derived from an EMBL/GenBank/DDBJ whole genome shotgun (WGS) entry which is preliminary data.</text>
</comment>
<evidence type="ECO:0000256" key="1">
    <source>
        <dbReference type="SAM" id="MobiDB-lite"/>
    </source>
</evidence>
<gene>
    <name evidence="2" type="ORF">Atai01_71140</name>
</gene>
<accession>A0A9W6RAP1</accession>
<organism evidence="2 3">
    <name type="scientific">Amycolatopsis taiwanensis</name>
    <dbReference type="NCBI Taxonomy" id="342230"/>
    <lineage>
        <taxon>Bacteria</taxon>
        <taxon>Bacillati</taxon>
        <taxon>Actinomycetota</taxon>
        <taxon>Actinomycetes</taxon>
        <taxon>Pseudonocardiales</taxon>
        <taxon>Pseudonocardiaceae</taxon>
        <taxon>Amycolatopsis</taxon>
    </lineage>
</organism>
<keyword evidence="3" id="KW-1185">Reference proteome</keyword>
<dbReference type="Proteomes" id="UP001165136">
    <property type="component" value="Unassembled WGS sequence"/>
</dbReference>
<proteinExistence type="predicted"/>